<dbReference type="CDD" id="cd02516">
    <property type="entry name" value="CDP-ME_synthetase"/>
    <property type="match status" value="1"/>
</dbReference>
<dbReference type="OrthoDB" id="9806837at2"/>
<dbReference type="HAMAP" id="MF_00108">
    <property type="entry name" value="IspD"/>
    <property type="match status" value="1"/>
</dbReference>
<dbReference type="InterPro" id="IPR050088">
    <property type="entry name" value="IspD/TarI_cytidylyltransf_bact"/>
</dbReference>
<feature type="site" description="Positions MEP for the nucleophilic attack" evidence="7">
    <location>
        <position position="154"/>
    </location>
</feature>
<comment type="pathway">
    <text evidence="2 7">Isoprenoid biosynthesis; isopentenyl diphosphate biosynthesis via DXP pathway; isopentenyl diphosphate from 1-deoxy-D-xylulose 5-phosphate: step 2/6.</text>
</comment>
<gene>
    <name evidence="7 8" type="primary">ispD</name>
    <name evidence="8" type="ORF">CCE28_18765</name>
</gene>
<evidence type="ECO:0000256" key="2">
    <source>
        <dbReference type="ARBA" id="ARBA00004787"/>
    </source>
</evidence>
<keyword evidence="5 7" id="KW-0548">Nucleotidyltransferase</keyword>
<dbReference type="EMBL" id="NIBG01000025">
    <property type="protein sequence ID" value="PAB57545.1"/>
    <property type="molecule type" value="Genomic_DNA"/>
</dbReference>
<dbReference type="PANTHER" id="PTHR32125:SF4">
    <property type="entry name" value="2-C-METHYL-D-ERYTHRITOL 4-PHOSPHATE CYTIDYLYLTRANSFERASE, CHLOROPLASTIC"/>
    <property type="match status" value="1"/>
</dbReference>
<dbReference type="Pfam" id="PF01128">
    <property type="entry name" value="IspD"/>
    <property type="match status" value="1"/>
</dbReference>
<evidence type="ECO:0000256" key="5">
    <source>
        <dbReference type="ARBA" id="ARBA00022695"/>
    </source>
</evidence>
<evidence type="ECO:0000256" key="6">
    <source>
        <dbReference type="ARBA" id="ARBA00023229"/>
    </source>
</evidence>
<dbReference type="GO" id="GO:0050518">
    <property type="term" value="F:2-C-methyl-D-erythritol 4-phosphate cytidylyltransferase activity"/>
    <property type="evidence" value="ECO:0007669"/>
    <property type="project" value="UniProtKB-UniRule"/>
</dbReference>
<keyword evidence="6 7" id="KW-0414">Isoprene biosynthesis</keyword>
<evidence type="ECO:0000256" key="4">
    <source>
        <dbReference type="ARBA" id="ARBA00022679"/>
    </source>
</evidence>
<proteinExistence type="inferred from homology"/>
<comment type="catalytic activity">
    <reaction evidence="1 7">
        <text>2-C-methyl-D-erythritol 4-phosphate + CTP + H(+) = 4-CDP-2-C-methyl-D-erythritol + diphosphate</text>
        <dbReference type="Rhea" id="RHEA:13429"/>
        <dbReference type="ChEBI" id="CHEBI:15378"/>
        <dbReference type="ChEBI" id="CHEBI:33019"/>
        <dbReference type="ChEBI" id="CHEBI:37563"/>
        <dbReference type="ChEBI" id="CHEBI:57823"/>
        <dbReference type="ChEBI" id="CHEBI:58262"/>
        <dbReference type="EC" id="2.7.7.60"/>
    </reaction>
</comment>
<dbReference type="GO" id="GO:0019288">
    <property type="term" value="P:isopentenyl diphosphate biosynthetic process, methylerythritol 4-phosphate pathway"/>
    <property type="evidence" value="ECO:0007669"/>
    <property type="project" value="UniProtKB-UniRule"/>
</dbReference>
<dbReference type="InterPro" id="IPR034683">
    <property type="entry name" value="IspD/TarI"/>
</dbReference>
<evidence type="ECO:0000256" key="3">
    <source>
        <dbReference type="ARBA" id="ARBA00009789"/>
    </source>
</evidence>
<comment type="similarity">
    <text evidence="3 7">Belongs to the IspD/TarI cytidylyltransferase family. IspD subfamily.</text>
</comment>
<dbReference type="SUPFAM" id="SSF53448">
    <property type="entry name" value="Nucleotide-diphospho-sugar transferases"/>
    <property type="match status" value="1"/>
</dbReference>
<feature type="site" description="Transition state stabilizer" evidence="7">
    <location>
        <position position="21"/>
    </location>
</feature>
<dbReference type="PANTHER" id="PTHR32125">
    <property type="entry name" value="2-C-METHYL-D-ERYTHRITOL 4-PHOSPHATE CYTIDYLYLTRANSFERASE, CHLOROPLASTIC"/>
    <property type="match status" value="1"/>
</dbReference>
<dbReference type="UniPathway" id="UPA00056">
    <property type="reaction ID" value="UER00093"/>
</dbReference>
<dbReference type="RefSeq" id="WP_095135266.1">
    <property type="nucleotide sequence ID" value="NZ_NIBG01000025.1"/>
</dbReference>
<feature type="site" description="Transition state stabilizer" evidence="7">
    <location>
        <position position="14"/>
    </location>
</feature>
<sequence length="230" mass="25721">MNTAIILAAGKGSRMKAQLNKQYLILKEKPILAHTISVFEESPLIDEIILVISEFEHDLCKNKILDKYKFKKVKKIVSGGKERQHSVLKGINAVNEKTDIVLIHDGARPLLTKNVIKKCVDSAKEYGAASVGVPIKETIKIMGKDKFVKYTPKRENVWVTQTPQAFSIEVIKRAHEVAIEQEILGTDDAMLVEHMGGDVKMVEGDYENIKITTPDDLITAEAILAHKKHI</sequence>
<dbReference type="PROSITE" id="PS01295">
    <property type="entry name" value="ISPD"/>
    <property type="match status" value="1"/>
</dbReference>
<evidence type="ECO:0000256" key="1">
    <source>
        <dbReference type="ARBA" id="ARBA00001282"/>
    </source>
</evidence>
<reference evidence="8 9" key="1">
    <citation type="submission" date="2017-06" db="EMBL/GenBank/DDBJ databases">
        <title>Draft genome sequence of anaerobic fermentative bacterium Anaeromicrobium sediminis DY2726D isolated from West Pacific Ocean sediments.</title>
        <authorList>
            <person name="Zeng X."/>
        </authorList>
    </citation>
    <scope>NUCLEOTIDE SEQUENCE [LARGE SCALE GENOMIC DNA]</scope>
    <source>
        <strain evidence="8 9">DY2726D</strain>
    </source>
</reference>
<accession>A0A267MF88</accession>
<comment type="function">
    <text evidence="7">Catalyzes the formation of 4-diphosphocytidyl-2-C-methyl-D-erythritol from CTP and 2-C-methyl-D-erythritol 4-phosphate (MEP).</text>
</comment>
<dbReference type="Gene3D" id="3.90.550.10">
    <property type="entry name" value="Spore Coat Polysaccharide Biosynthesis Protein SpsA, Chain A"/>
    <property type="match status" value="1"/>
</dbReference>
<protein>
    <recommendedName>
        <fullName evidence="7">2-C-methyl-D-erythritol 4-phosphate cytidylyltransferase</fullName>
        <ecNumber evidence="7">2.7.7.60</ecNumber>
    </recommendedName>
    <alternativeName>
        <fullName evidence="7">4-diphosphocytidyl-2C-methyl-D-erythritol synthase</fullName>
    </alternativeName>
    <alternativeName>
        <fullName evidence="7">MEP cytidylyltransferase</fullName>
        <shortName evidence="7">MCT</shortName>
    </alternativeName>
</protein>
<dbReference type="NCBIfam" id="TIGR00453">
    <property type="entry name" value="ispD"/>
    <property type="match status" value="1"/>
</dbReference>
<evidence type="ECO:0000313" key="9">
    <source>
        <dbReference type="Proteomes" id="UP000216024"/>
    </source>
</evidence>
<evidence type="ECO:0000256" key="7">
    <source>
        <dbReference type="HAMAP-Rule" id="MF_00108"/>
    </source>
</evidence>
<keyword evidence="4 7" id="KW-0808">Transferase</keyword>
<dbReference type="InterPro" id="IPR018294">
    <property type="entry name" value="ISPD_synthase_CS"/>
</dbReference>
<comment type="caution">
    <text evidence="8">The sequence shown here is derived from an EMBL/GenBank/DDBJ whole genome shotgun (WGS) entry which is preliminary data.</text>
</comment>
<organism evidence="8 9">
    <name type="scientific">Anaeromicrobium sediminis</name>
    <dbReference type="NCBI Taxonomy" id="1478221"/>
    <lineage>
        <taxon>Bacteria</taxon>
        <taxon>Bacillati</taxon>
        <taxon>Bacillota</taxon>
        <taxon>Clostridia</taxon>
        <taxon>Peptostreptococcales</taxon>
        <taxon>Thermotaleaceae</taxon>
        <taxon>Anaeromicrobium</taxon>
    </lineage>
</organism>
<dbReference type="FunFam" id="3.90.550.10:FF:000003">
    <property type="entry name" value="2-C-methyl-D-erythritol 4-phosphate cytidylyltransferase"/>
    <property type="match status" value="1"/>
</dbReference>
<feature type="site" description="Positions MEP for the nucleophilic attack" evidence="7">
    <location>
        <position position="210"/>
    </location>
</feature>
<evidence type="ECO:0000313" key="8">
    <source>
        <dbReference type="EMBL" id="PAB57545.1"/>
    </source>
</evidence>
<name>A0A267MF88_9FIRM</name>
<dbReference type="AlphaFoldDB" id="A0A267MF88"/>
<dbReference type="EC" id="2.7.7.60" evidence="7"/>
<dbReference type="InterPro" id="IPR029044">
    <property type="entry name" value="Nucleotide-diphossugar_trans"/>
</dbReference>
<dbReference type="InterPro" id="IPR001228">
    <property type="entry name" value="IspD"/>
</dbReference>
<dbReference type="Proteomes" id="UP000216024">
    <property type="component" value="Unassembled WGS sequence"/>
</dbReference>
<keyword evidence="9" id="KW-1185">Reference proteome</keyword>